<dbReference type="EMBL" id="JBHSBC010000021">
    <property type="protein sequence ID" value="MFC3982820.1"/>
    <property type="molecule type" value="Genomic_DNA"/>
</dbReference>
<keyword evidence="3" id="KW-1185">Reference proteome</keyword>
<dbReference type="Pfam" id="PF13730">
    <property type="entry name" value="HTH_36"/>
    <property type="match status" value="1"/>
</dbReference>
<dbReference type="Proteomes" id="UP001595698">
    <property type="component" value="Unassembled WGS sequence"/>
</dbReference>
<organism evidence="2 3">
    <name type="scientific">Streptosporangium jomthongense</name>
    <dbReference type="NCBI Taxonomy" id="1193683"/>
    <lineage>
        <taxon>Bacteria</taxon>
        <taxon>Bacillati</taxon>
        <taxon>Actinomycetota</taxon>
        <taxon>Actinomycetes</taxon>
        <taxon>Streptosporangiales</taxon>
        <taxon>Streptosporangiaceae</taxon>
        <taxon>Streptosporangium</taxon>
    </lineage>
</organism>
<comment type="caution">
    <text evidence="2">The sequence shown here is derived from an EMBL/GenBank/DDBJ whole genome shotgun (WGS) entry which is preliminary data.</text>
</comment>
<protein>
    <submittedName>
        <fullName evidence="2">Helix-turn-helix domain-containing protein</fullName>
    </submittedName>
</protein>
<accession>A0ABV8F5A4</accession>
<feature type="region of interest" description="Disordered" evidence="1">
    <location>
        <begin position="108"/>
        <end position="180"/>
    </location>
</feature>
<evidence type="ECO:0000256" key="1">
    <source>
        <dbReference type="SAM" id="MobiDB-lite"/>
    </source>
</evidence>
<evidence type="ECO:0000313" key="3">
    <source>
        <dbReference type="Proteomes" id="UP001595698"/>
    </source>
</evidence>
<gene>
    <name evidence="2" type="ORF">ACFOYY_21970</name>
</gene>
<reference evidence="3" key="1">
    <citation type="journal article" date="2019" name="Int. J. Syst. Evol. Microbiol.">
        <title>The Global Catalogue of Microorganisms (GCM) 10K type strain sequencing project: providing services to taxonomists for standard genome sequencing and annotation.</title>
        <authorList>
            <consortium name="The Broad Institute Genomics Platform"/>
            <consortium name="The Broad Institute Genome Sequencing Center for Infectious Disease"/>
            <person name="Wu L."/>
            <person name="Ma J."/>
        </authorList>
    </citation>
    <scope>NUCLEOTIDE SEQUENCE [LARGE SCALE GENOMIC DNA]</scope>
    <source>
        <strain evidence="3">TBRC 7912</strain>
    </source>
</reference>
<dbReference type="RefSeq" id="WP_386191411.1">
    <property type="nucleotide sequence ID" value="NZ_JBHSBC010000021.1"/>
</dbReference>
<proteinExistence type="predicted"/>
<evidence type="ECO:0000313" key="2">
    <source>
        <dbReference type="EMBL" id="MFC3982820.1"/>
    </source>
</evidence>
<name>A0ABV8F5A4_9ACTN</name>
<sequence>MSIAVMNWVWQHSPTSGNQRLVLLALADACSRDDGTGCWPAVATVARKANISPRSVRRVMADLVAAGHLIVHRGIGPRGTNGYSLVLHKPVYNEVEPVYDSVETVDNSFDRGQDVTPDELSGLTPATARGDAGVRGGVTQVSPNPPKNHHEPPPPTRARAIVAPTPSQASGGGGKSKREIPEPVQRFVAALGTAWPLSATQVRRLVPIVAAALADGWTPAALAEHVGANTTGVRNPYAVLSSRLTDLPDPVSTALRAGPADQTLAEALAVGGCPHGAAHPGRCALCRHGRAPAAW</sequence>